<keyword evidence="4" id="KW-1185">Reference proteome</keyword>
<gene>
    <name evidence="3" type="ORF">AMAG_19044</name>
</gene>
<keyword evidence="1" id="KW-0175">Coiled coil</keyword>
<dbReference type="VEuPathDB" id="FungiDB:AMAG_19044"/>
<organism evidence="3 4">
    <name type="scientific">Allomyces macrogynus (strain ATCC 38327)</name>
    <name type="common">Allomyces javanicus var. macrogynus</name>
    <dbReference type="NCBI Taxonomy" id="578462"/>
    <lineage>
        <taxon>Eukaryota</taxon>
        <taxon>Fungi</taxon>
        <taxon>Fungi incertae sedis</taxon>
        <taxon>Blastocladiomycota</taxon>
        <taxon>Blastocladiomycetes</taxon>
        <taxon>Blastocladiales</taxon>
        <taxon>Blastocladiaceae</taxon>
        <taxon>Allomyces</taxon>
    </lineage>
</organism>
<dbReference type="STRING" id="578462.A0A0L0SMK3"/>
<proteinExistence type="predicted"/>
<feature type="compositionally biased region" description="Basic residues" evidence="2">
    <location>
        <begin position="335"/>
        <end position="366"/>
    </location>
</feature>
<protein>
    <submittedName>
        <fullName evidence="3">Uncharacterized protein</fullName>
    </submittedName>
</protein>
<feature type="coiled-coil region" evidence="1">
    <location>
        <begin position="228"/>
        <end position="262"/>
    </location>
</feature>
<dbReference type="Proteomes" id="UP000054350">
    <property type="component" value="Unassembled WGS sequence"/>
</dbReference>
<feature type="region of interest" description="Disordered" evidence="2">
    <location>
        <begin position="325"/>
        <end position="469"/>
    </location>
</feature>
<reference evidence="3 4" key="1">
    <citation type="submission" date="2009-11" db="EMBL/GenBank/DDBJ databases">
        <title>Annotation of Allomyces macrogynus ATCC 38327.</title>
        <authorList>
            <consortium name="The Broad Institute Genome Sequencing Platform"/>
            <person name="Russ C."/>
            <person name="Cuomo C."/>
            <person name="Burger G."/>
            <person name="Gray M.W."/>
            <person name="Holland P.W.H."/>
            <person name="King N."/>
            <person name="Lang F.B.F."/>
            <person name="Roger A.J."/>
            <person name="Ruiz-Trillo I."/>
            <person name="Young S.K."/>
            <person name="Zeng Q."/>
            <person name="Gargeya S."/>
            <person name="Fitzgerald M."/>
            <person name="Haas B."/>
            <person name="Abouelleil A."/>
            <person name="Alvarado L."/>
            <person name="Arachchi H.M."/>
            <person name="Berlin A."/>
            <person name="Chapman S.B."/>
            <person name="Gearin G."/>
            <person name="Goldberg J."/>
            <person name="Griggs A."/>
            <person name="Gujja S."/>
            <person name="Hansen M."/>
            <person name="Heiman D."/>
            <person name="Howarth C."/>
            <person name="Larimer J."/>
            <person name="Lui A."/>
            <person name="MacDonald P.J.P."/>
            <person name="McCowen C."/>
            <person name="Montmayeur A."/>
            <person name="Murphy C."/>
            <person name="Neiman D."/>
            <person name="Pearson M."/>
            <person name="Priest M."/>
            <person name="Roberts A."/>
            <person name="Saif S."/>
            <person name="Shea T."/>
            <person name="Sisk P."/>
            <person name="Stolte C."/>
            <person name="Sykes S."/>
            <person name="Wortman J."/>
            <person name="Nusbaum C."/>
            <person name="Birren B."/>
        </authorList>
    </citation>
    <scope>NUCLEOTIDE SEQUENCE [LARGE SCALE GENOMIC DNA]</scope>
    <source>
        <strain evidence="3 4">ATCC 38327</strain>
    </source>
</reference>
<dbReference type="SUPFAM" id="SSF57997">
    <property type="entry name" value="Tropomyosin"/>
    <property type="match status" value="1"/>
</dbReference>
<feature type="coiled-coil region" evidence="1">
    <location>
        <begin position="148"/>
        <end position="175"/>
    </location>
</feature>
<evidence type="ECO:0000256" key="2">
    <source>
        <dbReference type="SAM" id="MobiDB-lite"/>
    </source>
</evidence>
<dbReference type="Gene3D" id="1.10.287.1490">
    <property type="match status" value="1"/>
</dbReference>
<evidence type="ECO:0000313" key="4">
    <source>
        <dbReference type="Proteomes" id="UP000054350"/>
    </source>
</evidence>
<reference evidence="4" key="2">
    <citation type="submission" date="2009-11" db="EMBL/GenBank/DDBJ databases">
        <title>The Genome Sequence of Allomyces macrogynus strain ATCC 38327.</title>
        <authorList>
            <consortium name="The Broad Institute Genome Sequencing Platform"/>
            <person name="Russ C."/>
            <person name="Cuomo C."/>
            <person name="Shea T."/>
            <person name="Young S.K."/>
            <person name="Zeng Q."/>
            <person name="Koehrsen M."/>
            <person name="Haas B."/>
            <person name="Borodovsky M."/>
            <person name="Guigo R."/>
            <person name="Alvarado L."/>
            <person name="Berlin A."/>
            <person name="Borenstein D."/>
            <person name="Chen Z."/>
            <person name="Engels R."/>
            <person name="Freedman E."/>
            <person name="Gellesch M."/>
            <person name="Goldberg J."/>
            <person name="Griggs A."/>
            <person name="Gujja S."/>
            <person name="Heiman D."/>
            <person name="Hepburn T."/>
            <person name="Howarth C."/>
            <person name="Jen D."/>
            <person name="Larson L."/>
            <person name="Lewis B."/>
            <person name="Mehta T."/>
            <person name="Park D."/>
            <person name="Pearson M."/>
            <person name="Roberts A."/>
            <person name="Saif S."/>
            <person name="Shenoy N."/>
            <person name="Sisk P."/>
            <person name="Stolte C."/>
            <person name="Sykes S."/>
            <person name="Walk T."/>
            <person name="White J."/>
            <person name="Yandava C."/>
            <person name="Burger G."/>
            <person name="Gray M.W."/>
            <person name="Holland P.W.H."/>
            <person name="King N."/>
            <person name="Lang F.B.F."/>
            <person name="Roger A.J."/>
            <person name="Ruiz-Trillo I."/>
            <person name="Lander E."/>
            <person name="Nusbaum C."/>
        </authorList>
    </citation>
    <scope>NUCLEOTIDE SEQUENCE [LARGE SCALE GENOMIC DNA]</scope>
    <source>
        <strain evidence="4">ATCC 38327</strain>
    </source>
</reference>
<evidence type="ECO:0000256" key="1">
    <source>
        <dbReference type="SAM" id="Coils"/>
    </source>
</evidence>
<feature type="compositionally biased region" description="Low complexity" evidence="2">
    <location>
        <begin position="8"/>
        <end position="20"/>
    </location>
</feature>
<feature type="compositionally biased region" description="Low complexity" evidence="2">
    <location>
        <begin position="408"/>
        <end position="423"/>
    </location>
</feature>
<dbReference type="AlphaFoldDB" id="A0A0L0SMK3"/>
<feature type="compositionally biased region" description="Polar residues" evidence="2">
    <location>
        <begin position="55"/>
        <end position="64"/>
    </location>
</feature>
<feature type="compositionally biased region" description="Polar residues" evidence="2">
    <location>
        <begin position="389"/>
        <end position="398"/>
    </location>
</feature>
<dbReference type="EMBL" id="GG745343">
    <property type="protein sequence ID" value="KNE63717.1"/>
    <property type="molecule type" value="Genomic_DNA"/>
</dbReference>
<name>A0A0L0SMK3_ALLM3</name>
<accession>A0A0L0SMK3</accession>
<evidence type="ECO:0000313" key="3">
    <source>
        <dbReference type="EMBL" id="KNE63717.1"/>
    </source>
</evidence>
<feature type="region of interest" description="Disordered" evidence="2">
    <location>
        <begin position="1"/>
        <end position="86"/>
    </location>
</feature>
<sequence length="469" mass="51150">MDAPPSPSTSAAAIGSPTPSHAALSATGSPPISPRAMRPDLIERGRRKLEKYQRRSASSLSDHSPTPLAHRSTPCLPGSPPSGDTSAALAAGNMVDGLDLASPEGLSTFLDRIRGLRDACTAMAAERDQLSAQLAAMRTTVAHRESVIEAMRNEVADARSHVAAVERDLEAVQADVADRDARDMRLEETIGDMKRELAEVATARDALAAEVQVLESRLGTALDELAAATAAAGAKEEVEALRAELENERRHARHQRHEIESALHVARAEANGLAQDLAAVKSELGVTTAQVAAVEAERDQLQLALQTKADMHHVALSAAEERVAANEHARASPRNARRPWKRPWHRCGPSTRRRSQRCVTSTRRRSIGFATSTPLRWPPRKKPLPLNVPNCSNSSPTHSSRQKRRPSPSRSSTKRLSLTCRPTSTRRTRKSPTWSTKSSHATTSSWNCTPKRRMRSTWPTRSRSRATRN</sequence>